<dbReference type="InterPro" id="IPR002110">
    <property type="entry name" value="Ankyrin_rpt"/>
</dbReference>
<feature type="compositionally biased region" description="Basic and acidic residues" evidence="2">
    <location>
        <begin position="311"/>
        <end position="328"/>
    </location>
</feature>
<keyword evidence="1" id="KW-0040">ANK repeat</keyword>
<dbReference type="EMBL" id="CDMZ01001318">
    <property type="protein sequence ID" value="CEM30701.1"/>
    <property type="molecule type" value="Genomic_DNA"/>
</dbReference>
<dbReference type="Pfam" id="PF13637">
    <property type="entry name" value="Ank_4"/>
    <property type="match status" value="1"/>
</dbReference>
<feature type="region of interest" description="Disordered" evidence="2">
    <location>
        <begin position="311"/>
        <end position="330"/>
    </location>
</feature>
<dbReference type="AlphaFoldDB" id="A0A0G4GL00"/>
<sequence>MGEELKDAVLKGIRAEVRWLPACAVFACTCRAFALSLQDKDLLSLVARSNPRLFWRLVRKMAVAGAVTWLAAMSKVEETVLKSAHPVYKGPPLFLSVMKSGNVSAVAALFQSTSLFGPSLEQDPGFFLLKALTQYGGNCSMCKALLEKVREKYRGNEDKIREIVNRRDGEGRTPLLMAAFFGDVELLCALKDCGADLGVLDRKGRGVGFYAAHHGQHAEILRALPPVPLRPAPPSVPPSGRKAYSMFRKSQAQADSCWMNSLLLKASDEFLVEWVRRVWRGKHAHRLLAKLLMLGRGRVIRRLVEYSKGQRAEGEKKAEKSSEAKPEAAKGGCRSIRLNRKIALELCEMMPVGASLWFISHALEMSEHKSSETGDSFRLHRDALEAWRLGQLPPFSFKDGEGPEELSSFLRPLFDYKRLHPIAFLKVAAFCGDVEGVKAALNSSRPPWKSSEPVKGRFSRIDGDNDVLSWKSEKAQEGLRSLHQILKDEVRKQCESCVASSRADRERCSGNFSTKFPLRQHLELCRATASLFQSKRSSWVKGLDVCPTMSRQMDPVCGAFKGLKARWQQILNILVECHSVSVRSPSKQQ</sequence>
<protein>
    <submittedName>
        <fullName evidence="3">Uncharacterized protein</fullName>
    </submittedName>
</protein>
<evidence type="ECO:0000256" key="1">
    <source>
        <dbReference type="PROSITE-ProRule" id="PRU00023"/>
    </source>
</evidence>
<reference evidence="3" key="1">
    <citation type="submission" date="2014-11" db="EMBL/GenBank/DDBJ databases">
        <authorList>
            <person name="Otto D Thomas"/>
            <person name="Naeem Raeece"/>
        </authorList>
    </citation>
    <scope>NUCLEOTIDE SEQUENCE</scope>
</reference>
<dbReference type="PROSITE" id="PS50088">
    <property type="entry name" value="ANK_REPEAT"/>
    <property type="match status" value="1"/>
</dbReference>
<proteinExistence type="predicted"/>
<dbReference type="VEuPathDB" id="CryptoDB:Cvel_22376"/>
<evidence type="ECO:0000313" key="3">
    <source>
        <dbReference type="EMBL" id="CEM30701.1"/>
    </source>
</evidence>
<dbReference type="Gene3D" id="1.25.40.20">
    <property type="entry name" value="Ankyrin repeat-containing domain"/>
    <property type="match status" value="1"/>
</dbReference>
<evidence type="ECO:0000256" key="2">
    <source>
        <dbReference type="SAM" id="MobiDB-lite"/>
    </source>
</evidence>
<dbReference type="InterPro" id="IPR036770">
    <property type="entry name" value="Ankyrin_rpt-contain_sf"/>
</dbReference>
<dbReference type="SUPFAM" id="SSF48403">
    <property type="entry name" value="Ankyrin repeat"/>
    <property type="match status" value="1"/>
</dbReference>
<feature type="repeat" description="ANK" evidence="1">
    <location>
        <begin position="170"/>
        <end position="202"/>
    </location>
</feature>
<organism evidence="3">
    <name type="scientific">Chromera velia CCMP2878</name>
    <dbReference type="NCBI Taxonomy" id="1169474"/>
    <lineage>
        <taxon>Eukaryota</taxon>
        <taxon>Sar</taxon>
        <taxon>Alveolata</taxon>
        <taxon>Colpodellida</taxon>
        <taxon>Chromeraceae</taxon>
        <taxon>Chromera</taxon>
    </lineage>
</organism>
<dbReference type="PROSITE" id="PS50297">
    <property type="entry name" value="ANK_REP_REGION"/>
    <property type="match status" value="1"/>
</dbReference>
<accession>A0A0G4GL00</accession>
<name>A0A0G4GL00_9ALVE</name>
<gene>
    <name evidence="3" type="ORF">Cvel_22376</name>
</gene>